<dbReference type="NCBIfam" id="NF033808">
    <property type="entry name" value="copper_CopD"/>
    <property type="match status" value="1"/>
</dbReference>
<gene>
    <name evidence="8" type="ORF">HNQ67_000274</name>
</gene>
<accession>A0A7W8HVN5</accession>
<evidence type="ECO:0000256" key="4">
    <source>
        <dbReference type="ARBA" id="ARBA00022989"/>
    </source>
</evidence>
<feature type="transmembrane region" description="Helical" evidence="6">
    <location>
        <begin position="155"/>
        <end position="176"/>
    </location>
</feature>
<reference evidence="8 9" key="1">
    <citation type="submission" date="2020-08" db="EMBL/GenBank/DDBJ databases">
        <title>Genomic Encyclopedia of Type Strains, Phase IV (KMG-IV): sequencing the most valuable type-strain genomes for metagenomic binning, comparative biology and taxonomic classification.</title>
        <authorList>
            <person name="Goeker M."/>
        </authorList>
    </citation>
    <scope>NUCLEOTIDE SEQUENCE [LARGE SCALE GENOMIC DNA]</scope>
    <source>
        <strain evidence="8 9">DSM 25335</strain>
    </source>
</reference>
<dbReference type="InterPro" id="IPR047689">
    <property type="entry name" value="CopD"/>
</dbReference>
<dbReference type="RefSeq" id="WP_183251642.1">
    <property type="nucleotide sequence ID" value="NZ_BAAAFF010000004.1"/>
</dbReference>
<feature type="transmembrane region" description="Helical" evidence="6">
    <location>
        <begin position="12"/>
        <end position="34"/>
    </location>
</feature>
<dbReference type="InterPro" id="IPR008457">
    <property type="entry name" value="Cu-R_CopD_dom"/>
</dbReference>
<dbReference type="AlphaFoldDB" id="A0A7W8HVN5"/>
<keyword evidence="3 6" id="KW-0812">Transmembrane</keyword>
<evidence type="ECO:0000256" key="5">
    <source>
        <dbReference type="ARBA" id="ARBA00023136"/>
    </source>
</evidence>
<keyword evidence="5 6" id="KW-0472">Membrane</keyword>
<evidence type="ECO:0000256" key="6">
    <source>
        <dbReference type="SAM" id="Phobius"/>
    </source>
</evidence>
<dbReference type="PANTHER" id="PTHR34820">
    <property type="entry name" value="INNER MEMBRANE PROTEIN YEBZ"/>
    <property type="match status" value="1"/>
</dbReference>
<keyword evidence="2" id="KW-1003">Cell membrane</keyword>
<evidence type="ECO:0000256" key="3">
    <source>
        <dbReference type="ARBA" id="ARBA00022692"/>
    </source>
</evidence>
<feature type="transmembrane region" description="Helical" evidence="6">
    <location>
        <begin position="90"/>
        <end position="110"/>
    </location>
</feature>
<feature type="transmembrane region" description="Helical" evidence="6">
    <location>
        <begin position="226"/>
        <end position="246"/>
    </location>
</feature>
<dbReference type="PANTHER" id="PTHR34820:SF4">
    <property type="entry name" value="INNER MEMBRANE PROTEIN YEBZ"/>
    <property type="match status" value="1"/>
</dbReference>
<feature type="transmembrane region" description="Helical" evidence="6">
    <location>
        <begin position="188"/>
        <end position="214"/>
    </location>
</feature>
<evidence type="ECO:0000259" key="7">
    <source>
        <dbReference type="Pfam" id="PF05425"/>
    </source>
</evidence>
<name>A0A7W8HVN5_9CAUL</name>
<evidence type="ECO:0000313" key="8">
    <source>
        <dbReference type="EMBL" id="MBB5290778.1"/>
    </source>
</evidence>
<comment type="subcellular location">
    <subcellularLocation>
        <location evidence="1">Cell membrane</location>
        <topology evidence="1">Multi-pass membrane protein</topology>
    </subcellularLocation>
</comment>
<dbReference type="InterPro" id="IPR032694">
    <property type="entry name" value="CopC/D"/>
</dbReference>
<dbReference type="GO" id="GO:0005886">
    <property type="term" value="C:plasma membrane"/>
    <property type="evidence" value="ECO:0007669"/>
    <property type="project" value="UniProtKB-SubCell"/>
</dbReference>
<proteinExistence type="predicted"/>
<sequence>MIETSVVLLRGLQYGAAVVLLGTPLFLLYGYSPGRGVAGPTGARRLIAGAALAVALFSLAGLVAQTAVMAGSLAEALKPASLGFMIGDTALGMAFVSRAAAALIVLILFSLVPSGRVLWGLAALGGLVVVASFAWTGHGASTEGPGRLIHLGADIVHAVAAALWLGALAGFALLLARPRAPAPTHRALRDFAGVGTLAVALLVATGLINSGYLIGPERLGSLFTSLYGQLLLLKLALFAAMIAIAAGNRWRLTPALGAALAAGGDTAPALARLRRSVLVEAAVGAAILLVVSLMGTLAPPAAL</sequence>
<comment type="caution">
    <text evidence="8">The sequence shown here is derived from an EMBL/GenBank/DDBJ whole genome shotgun (WGS) entry which is preliminary data.</text>
</comment>
<dbReference type="EMBL" id="JACHFZ010000001">
    <property type="protein sequence ID" value="MBB5290778.1"/>
    <property type="molecule type" value="Genomic_DNA"/>
</dbReference>
<feature type="transmembrane region" description="Helical" evidence="6">
    <location>
        <begin position="46"/>
        <end position="70"/>
    </location>
</feature>
<feature type="transmembrane region" description="Helical" evidence="6">
    <location>
        <begin position="117"/>
        <end position="135"/>
    </location>
</feature>
<evidence type="ECO:0000256" key="1">
    <source>
        <dbReference type="ARBA" id="ARBA00004651"/>
    </source>
</evidence>
<feature type="transmembrane region" description="Helical" evidence="6">
    <location>
        <begin position="277"/>
        <end position="298"/>
    </location>
</feature>
<protein>
    <submittedName>
        <fullName evidence="8">Putative copper resistance protein D</fullName>
    </submittedName>
</protein>
<keyword evidence="9" id="KW-1185">Reference proteome</keyword>
<dbReference type="Pfam" id="PF05425">
    <property type="entry name" value="CopD"/>
    <property type="match status" value="1"/>
</dbReference>
<evidence type="ECO:0000313" key="9">
    <source>
        <dbReference type="Proteomes" id="UP000566663"/>
    </source>
</evidence>
<organism evidence="8 9">
    <name type="scientific">Brevundimonas basaltis</name>
    <dbReference type="NCBI Taxonomy" id="472166"/>
    <lineage>
        <taxon>Bacteria</taxon>
        <taxon>Pseudomonadati</taxon>
        <taxon>Pseudomonadota</taxon>
        <taxon>Alphaproteobacteria</taxon>
        <taxon>Caulobacterales</taxon>
        <taxon>Caulobacteraceae</taxon>
        <taxon>Brevundimonas</taxon>
    </lineage>
</organism>
<evidence type="ECO:0000256" key="2">
    <source>
        <dbReference type="ARBA" id="ARBA00022475"/>
    </source>
</evidence>
<dbReference type="Proteomes" id="UP000566663">
    <property type="component" value="Unassembled WGS sequence"/>
</dbReference>
<feature type="domain" description="Copper resistance protein D" evidence="7">
    <location>
        <begin position="186"/>
        <end position="293"/>
    </location>
</feature>
<dbReference type="GO" id="GO:0006825">
    <property type="term" value="P:copper ion transport"/>
    <property type="evidence" value="ECO:0007669"/>
    <property type="project" value="InterPro"/>
</dbReference>
<keyword evidence="4 6" id="KW-1133">Transmembrane helix</keyword>